<protein>
    <recommendedName>
        <fullName evidence="4">Resolvase HTH domain-containing protein</fullName>
    </recommendedName>
</protein>
<reference evidence="3" key="1">
    <citation type="submission" date="2016-10" db="EMBL/GenBank/DDBJ databases">
        <authorList>
            <person name="Varghese N."/>
            <person name="Submissions S."/>
        </authorList>
    </citation>
    <scope>NUCLEOTIDE SEQUENCE [LARGE SCALE GENOMIC DNA]</scope>
    <source>
        <strain evidence="3">CGMCC 1.10369</strain>
    </source>
</reference>
<sequence>MAEWLIGGLFLISILLFIVSYLKKDSYQKLEKQMEENSIQMMQEMYFLKKKIQQLEDEFRETTNPSPPELSRNDILELQEEGYDVAEIARITGYTVVQVEELLYG</sequence>
<keyword evidence="3" id="KW-1185">Reference proteome</keyword>
<evidence type="ECO:0008006" key="4">
    <source>
        <dbReference type="Google" id="ProtNLM"/>
    </source>
</evidence>
<name>A0A1H0B8K0_9BACI</name>
<dbReference type="STRING" id="745820.SAMN04488053_101796"/>
<dbReference type="AlphaFoldDB" id="A0A1H0B8K0"/>
<keyword evidence="1" id="KW-1133">Transmembrane helix</keyword>
<accession>A0A1H0B8K0</accession>
<evidence type="ECO:0000256" key="1">
    <source>
        <dbReference type="SAM" id="Phobius"/>
    </source>
</evidence>
<dbReference type="RefSeq" id="WP_090840762.1">
    <property type="nucleotide sequence ID" value="NZ_FNIL01000001.1"/>
</dbReference>
<organism evidence="2 3">
    <name type="scientific">Alkalicoccus daliensis</name>
    <dbReference type="NCBI Taxonomy" id="745820"/>
    <lineage>
        <taxon>Bacteria</taxon>
        <taxon>Bacillati</taxon>
        <taxon>Bacillota</taxon>
        <taxon>Bacilli</taxon>
        <taxon>Bacillales</taxon>
        <taxon>Bacillaceae</taxon>
        <taxon>Alkalicoccus</taxon>
    </lineage>
</organism>
<feature type="transmembrane region" description="Helical" evidence="1">
    <location>
        <begin position="6"/>
        <end position="22"/>
    </location>
</feature>
<evidence type="ECO:0000313" key="2">
    <source>
        <dbReference type="EMBL" id="SDN41978.1"/>
    </source>
</evidence>
<proteinExistence type="predicted"/>
<gene>
    <name evidence="2" type="ORF">SAMN04488053_101796</name>
</gene>
<keyword evidence="1" id="KW-0812">Transmembrane</keyword>
<dbReference type="OrthoDB" id="2937672at2"/>
<keyword evidence="1" id="KW-0472">Membrane</keyword>
<dbReference type="EMBL" id="FNIL01000001">
    <property type="protein sequence ID" value="SDN41978.1"/>
    <property type="molecule type" value="Genomic_DNA"/>
</dbReference>
<dbReference type="Proteomes" id="UP000198778">
    <property type="component" value="Unassembled WGS sequence"/>
</dbReference>
<evidence type="ECO:0000313" key="3">
    <source>
        <dbReference type="Proteomes" id="UP000198778"/>
    </source>
</evidence>